<comment type="caution">
    <text evidence="3">The sequence shown here is derived from an EMBL/GenBank/DDBJ whole genome shotgun (WGS) entry which is preliminary data.</text>
</comment>
<evidence type="ECO:0000313" key="3">
    <source>
        <dbReference type="EMBL" id="MCK8784511.1"/>
    </source>
</evidence>
<dbReference type="SUPFAM" id="SSF53850">
    <property type="entry name" value="Periplasmic binding protein-like II"/>
    <property type="match status" value="1"/>
</dbReference>
<dbReference type="InterPro" id="IPR005064">
    <property type="entry name" value="BUG"/>
</dbReference>
<dbReference type="InterPro" id="IPR042100">
    <property type="entry name" value="Bug_dom1"/>
</dbReference>
<dbReference type="CDD" id="cd07012">
    <property type="entry name" value="PBP2_Bug_TTT"/>
    <property type="match status" value="1"/>
</dbReference>
<sequence length="326" mass="33757">MRRSLLLAPLALAAVLLARPAEAQEFPTRAVTMVIPYAPGGSTDVLGRIVARGMGKALGQPVVVENQGGAGGNIGTQRVVRAAPDGYTLTFGNLGPLAANVQLYPNLGYDPRRDLAPIGVAASNPMVLAVSPRIEVRDLAGLLGHLRAEDGNVPFGNAGPGSTSHLAASLFLQLSGTRATLVGYRGVGPVLTDLAAGVVEVLIDQTLTLIPAHRGGTARALAVATPQRLPQLPDVPTFAEAGVPGFDMQVWNALLAPAGTPAPVIARLVAALNAGLDDPEAKQRLEELAAVVPQGEARGPEALRRLIASEVDRWSGLIRDASIRVE</sequence>
<gene>
    <name evidence="3" type="ORF">M0638_08975</name>
</gene>
<dbReference type="Gene3D" id="3.40.190.10">
    <property type="entry name" value="Periplasmic binding protein-like II"/>
    <property type="match status" value="1"/>
</dbReference>
<dbReference type="Proteomes" id="UP001139516">
    <property type="component" value="Unassembled WGS sequence"/>
</dbReference>
<dbReference type="PIRSF" id="PIRSF017082">
    <property type="entry name" value="YflP"/>
    <property type="match status" value="1"/>
</dbReference>
<accession>A0A9X2BUW6</accession>
<feature type="signal peptide" evidence="2">
    <location>
        <begin position="1"/>
        <end position="23"/>
    </location>
</feature>
<evidence type="ECO:0000313" key="4">
    <source>
        <dbReference type="Proteomes" id="UP001139516"/>
    </source>
</evidence>
<dbReference type="Pfam" id="PF03401">
    <property type="entry name" value="TctC"/>
    <property type="match status" value="1"/>
</dbReference>
<evidence type="ECO:0000256" key="1">
    <source>
        <dbReference type="ARBA" id="ARBA00006987"/>
    </source>
</evidence>
<dbReference type="RefSeq" id="WP_248666636.1">
    <property type="nucleotide sequence ID" value="NZ_JALPRX010000034.1"/>
</dbReference>
<dbReference type="PANTHER" id="PTHR42928:SF5">
    <property type="entry name" value="BLR1237 PROTEIN"/>
    <property type="match status" value="1"/>
</dbReference>
<evidence type="ECO:0000256" key="2">
    <source>
        <dbReference type="SAM" id="SignalP"/>
    </source>
</evidence>
<dbReference type="EMBL" id="JALPRX010000034">
    <property type="protein sequence ID" value="MCK8784511.1"/>
    <property type="molecule type" value="Genomic_DNA"/>
</dbReference>
<comment type="similarity">
    <text evidence="1">Belongs to the UPF0065 (bug) family.</text>
</comment>
<name>A0A9X2BUW6_9PROT</name>
<dbReference type="Gene3D" id="3.40.190.150">
    <property type="entry name" value="Bordetella uptake gene, domain 1"/>
    <property type="match status" value="1"/>
</dbReference>
<keyword evidence="2" id="KW-0732">Signal</keyword>
<dbReference type="AlphaFoldDB" id="A0A9X2BUW6"/>
<proteinExistence type="inferred from homology"/>
<dbReference type="PANTHER" id="PTHR42928">
    <property type="entry name" value="TRICARBOXYLATE-BINDING PROTEIN"/>
    <property type="match status" value="1"/>
</dbReference>
<organism evidence="3 4">
    <name type="scientific">Roseomonas acroporae</name>
    <dbReference type="NCBI Taxonomy" id="2937791"/>
    <lineage>
        <taxon>Bacteria</taxon>
        <taxon>Pseudomonadati</taxon>
        <taxon>Pseudomonadota</taxon>
        <taxon>Alphaproteobacteria</taxon>
        <taxon>Acetobacterales</taxon>
        <taxon>Roseomonadaceae</taxon>
        <taxon>Roseomonas</taxon>
    </lineage>
</organism>
<keyword evidence="4" id="KW-1185">Reference proteome</keyword>
<protein>
    <submittedName>
        <fullName evidence="3">Tripartite tricarboxylate transporter substrate binding protein</fullName>
    </submittedName>
</protein>
<reference evidence="3" key="1">
    <citation type="submission" date="2022-04" db="EMBL/GenBank/DDBJ databases">
        <title>Roseomonas acroporae sp. nov., isolated from coral Acropora digitifera.</title>
        <authorList>
            <person name="Sun H."/>
        </authorList>
    </citation>
    <scope>NUCLEOTIDE SEQUENCE</scope>
    <source>
        <strain evidence="3">NAR14</strain>
    </source>
</reference>
<feature type="chain" id="PRO_5040914416" evidence="2">
    <location>
        <begin position="24"/>
        <end position="326"/>
    </location>
</feature>